<dbReference type="PROSITE" id="PS50206">
    <property type="entry name" value="RHODANESE_3"/>
    <property type="match status" value="1"/>
</dbReference>
<evidence type="ECO:0000313" key="2">
    <source>
        <dbReference type="EMBL" id="TXE07730.1"/>
    </source>
</evidence>
<dbReference type="InterPro" id="IPR050229">
    <property type="entry name" value="GlpE_sulfurtransferase"/>
</dbReference>
<dbReference type="EMBL" id="VORX01000004">
    <property type="protein sequence ID" value="TXE07730.1"/>
    <property type="molecule type" value="Genomic_DNA"/>
</dbReference>
<keyword evidence="3" id="KW-1185">Reference proteome</keyword>
<dbReference type="PANTHER" id="PTHR43031:SF1">
    <property type="entry name" value="PYRIDINE NUCLEOTIDE-DISULPHIDE OXIDOREDUCTASE"/>
    <property type="match status" value="1"/>
</dbReference>
<dbReference type="Proteomes" id="UP000321734">
    <property type="component" value="Unassembled WGS sequence"/>
</dbReference>
<dbReference type="RefSeq" id="WP_146893093.1">
    <property type="nucleotide sequence ID" value="NZ_VORX01000004.1"/>
</dbReference>
<dbReference type="OrthoDB" id="9808735at2"/>
<feature type="domain" description="Rhodanese" evidence="1">
    <location>
        <begin position="39"/>
        <end position="121"/>
    </location>
</feature>
<comment type="caution">
    <text evidence="2">The sequence shown here is derived from an EMBL/GenBank/DDBJ whole genome shotgun (WGS) entry which is preliminary data.</text>
</comment>
<dbReference type="CDD" id="cd00158">
    <property type="entry name" value="RHOD"/>
    <property type="match status" value="1"/>
</dbReference>
<dbReference type="Gene3D" id="3.40.250.10">
    <property type="entry name" value="Rhodanese-like domain"/>
    <property type="match status" value="1"/>
</dbReference>
<dbReference type="AlphaFoldDB" id="A0A5C7AG43"/>
<name>A0A5C7AG43_9FLAO</name>
<dbReference type="SUPFAM" id="SSF52821">
    <property type="entry name" value="Rhodanese/Cell cycle control phosphatase"/>
    <property type="match status" value="1"/>
</dbReference>
<proteinExistence type="predicted"/>
<protein>
    <submittedName>
        <fullName evidence="2">Rhodanese-like domain-containing protein</fullName>
    </submittedName>
</protein>
<dbReference type="InterPro" id="IPR036873">
    <property type="entry name" value="Rhodanese-like_dom_sf"/>
</dbReference>
<dbReference type="InterPro" id="IPR001763">
    <property type="entry name" value="Rhodanese-like_dom"/>
</dbReference>
<dbReference type="PANTHER" id="PTHR43031">
    <property type="entry name" value="FAD-DEPENDENT OXIDOREDUCTASE"/>
    <property type="match status" value="1"/>
</dbReference>
<dbReference type="Pfam" id="PF00581">
    <property type="entry name" value="Rhodanese"/>
    <property type="match status" value="1"/>
</dbReference>
<reference evidence="2 3" key="1">
    <citation type="submission" date="2019-08" db="EMBL/GenBank/DDBJ databases">
        <title>Genome sequence of Gelidibacter salicanalis IC162T.</title>
        <authorList>
            <person name="Bowman J.P."/>
        </authorList>
    </citation>
    <scope>NUCLEOTIDE SEQUENCE [LARGE SCALE GENOMIC DNA]</scope>
    <source>
        <strain evidence="2 3">IC162</strain>
    </source>
</reference>
<evidence type="ECO:0000259" key="1">
    <source>
        <dbReference type="PROSITE" id="PS50206"/>
    </source>
</evidence>
<accession>A0A5C7AG43</accession>
<dbReference type="SMART" id="SM00450">
    <property type="entry name" value="RHOD"/>
    <property type="match status" value="1"/>
</dbReference>
<gene>
    <name evidence="2" type="ORF">ES711_09825</name>
</gene>
<evidence type="ECO:0000313" key="3">
    <source>
        <dbReference type="Proteomes" id="UP000321734"/>
    </source>
</evidence>
<sequence>MKKLILLLVLISFSCKEKDANAAAQSEVLTAAEYKAAISETQVQLVDVRTPEEYAEGHIDTALNIDFFRDDFKSAFATMDKDQPIYIYCKSGNRSGKAAKILSELGFEEIYDLEGGFSNYN</sequence>
<organism evidence="2 3">
    <name type="scientific">Gelidibacter salicanalis</name>
    <dbReference type="NCBI Taxonomy" id="291193"/>
    <lineage>
        <taxon>Bacteria</taxon>
        <taxon>Pseudomonadati</taxon>
        <taxon>Bacteroidota</taxon>
        <taxon>Flavobacteriia</taxon>
        <taxon>Flavobacteriales</taxon>
        <taxon>Flavobacteriaceae</taxon>
        <taxon>Gelidibacter</taxon>
    </lineage>
</organism>
<dbReference type="PROSITE" id="PS51257">
    <property type="entry name" value="PROKAR_LIPOPROTEIN"/>
    <property type="match status" value="1"/>
</dbReference>